<evidence type="ECO:0000256" key="8">
    <source>
        <dbReference type="SAM" id="Phobius"/>
    </source>
</evidence>
<keyword evidence="3 6" id="KW-0812">Transmembrane</keyword>
<evidence type="ECO:0000256" key="3">
    <source>
        <dbReference type="ARBA" id="ARBA00022692"/>
    </source>
</evidence>
<feature type="transmembrane region" description="Helical" evidence="8">
    <location>
        <begin position="182"/>
        <end position="202"/>
    </location>
</feature>
<evidence type="ECO:0000256" key="7">
    <source>
        <dbReference type="SAM" id="MobiDB-lite"/>
    </source>
</evidence>
<evidence type="ECO:0000256" key="2">
    <source>
        <dbReference type="ARBA" id="ARBA00006175"/>
    </source>
</evidence>
<dbReference type="RefSeq" id="WP_066210877.1">
    <property type="nucleotide sequence ID" value="NZ_FNSN01000003.1"/>
</dbReference>
<feature type="transmembrane region" description="Helical" evidence="8">
    <location>
        <begin position="27"/>
        <end position="51"/>
    </location>
</feature>
<evidence type="ECO:0000313" key="10">
    <source>
        <dbReference type="Proteomes" id="UP000182652"/>
    </source>
</evidence>
<evidence type="ECO:0000313" key="9">
    <source>
        <dbReference type="EMBL" id="SEB92435.1"/>
    </source>
</evidence>
<dbReference type="PANTHER" id="PTHR19139:SF199">
    <property type="entry name" value="MIP17260P"/>
    <property type="match status" value="1"/>
</dbReference>
<feature type="transmembrane region" description="Helical" evidence="8">
    <location>
        <begin position="57"/>
        <end position="76"/>
    </location>
</feature>
<feature type="transmembrane region" description="Helical" evidence="8">
    <location>
        <begin position="231"/>
        <end position="251"/>
    </location>
</feature>
<dbReference type="InterPro" id="IPR000425">
    <property type="entry name" value="MIP"/>
</dbReference>
<gene>
    <name evidence="9" type="ORF">SAMN04489745_1610</name>
</gene>
<dbReference type="EMBL" id="FNSN01000003">
    <property type="protein sequence ID" value="SEB92435.1"/>
    <property type="molecule type" value="Genomic_DNA"/>
</dbReference>
<keyword evidence="6" id="KW-0813">Transport</keyword>
<name>A0A1H4NC51_9MICC</name>
<dbReference type="STRING" id="156980.SAMN04489745_1610"/>
<dbReference type="Pfam" id="PF00230">
    <property type="entry name" value="MIP"/>
    <property type="match status" value="1"/>
</dbReference>
<dbReference type="InterPro" id="IPR034294">
    <property type="entry name" value="Aquaporin_transptr"/>
</dbReference>
<keyword evidence="4 8" id="KW-1133">Transmembrane helix</keyword>
<dbReference type="GO" id="GO:0005886">
    <property type="term" value="C:plasma membrane"/>
    <property type="evidence" value="ECO:0007669"/>
    <property type="project" value="TreeGrafter"/>
</dbReference>
<reference evidence="9 10" key="1">
    <citation type="submission" date="2016-10" db="EMBL/GenBank/DDBJ databases">
        <authorList>
            <person name="de Groot N.N."/>
        </authorList>
    </citation>
    <scope>NUCLEOTIDE SEQUENCE [LARGE SCALE GENOMIC DNA]</scope>
    <source>
        <strain evidence="9 10">DSM 10495</strain>
    </source>
</reference>
<evidence type="ECO:0000256" key="6">
    <source>
        <dbReference type="RuleBase" id="RU000477"/>
    </source>
</evidence>
<evidence type="ECO:0000256" key="1">
    <source>
        <dbReference type="ARBA" id="ARBA00004141"/>
    </source>
</evidence>
<dbReference type="AlphaFoldDB" id="A0A1H4NC51"/>
<feature type="transmembrane region" description="Helical" evidence="8">
    <location>
        <begin position="154"/>
        <end position="175"/>
    </location>
</feature>
<accession>A0A1H4NC51</accession>
<feature type="compositionally biased region" description="Basic and acidic residues" evidence="7">
    <location>
        <begin position="293"/>
        <end position="311"/>
    </location>
</feature>
<sequence>MTSVDAERAETAPRTIPGNGQQPATGLLLRAGAELLGTFLVVLAGAGVVIFTNTSLAPFPGPIATGLATIAAMYALGRISGGHFNPVLTLASAVAGRSGWRDAAVYLLAQLVGAFGAALALVAVLRNVDGTKVDSVFRVVAAGYAEHSPFQVQLPGVLIVEIIGAAVLAAVYLAASKDGKGNSLAAAAVSVGLTVAVLGQFAQSLSNSQFNPVRALATAAFAEPWALQQQWLFWVAPLAGALLTGMVARLISLSSAAPTTPEAALSADAEPVAVVVEKVEETVVVEAPQEPAESDRAAAEHEEARDFFDKK</sequence>
<comment type="subcellular location">
    <subcellularLocation>
        <location evidence="1">Membrane</location>
        <topology evidence="1">Multi-pass membrane protein</topology>
    </subcellularLocation>
</comment>
<feature type="transmembrane region" description="Helical" evidence="8">
    <location>
        <begin position="105"/>
        <end position="125"/>
    </location>
</feature>
<proteinExistence type="inferred from homology"/>
<keyword evidence="5 8" id="KW-0472">Membrane</keyword>
<comment type="similarity">
    <text evidence="2 6">Belongs to the MIP/aquaporin (TC 1.A.8) family.</text>
</comment>
<dbReference type="PANTHER" id="PTHR19139">
    <property type="entry name" value="AQUAPORIN TRANSPORTER"/>
    <property type="match status" value="1"/>
</dbReference>
<dbReference type="SUPFAM" id="SSF81338">
    <property type="entry name" value="Aquaporin-like"/>
    <property type="match status" value="1"/>
</dbReference>
<dbReference type="InterPro" id="IPR023271">
    <property type="entry name" value="Aquaporin-like"/>
</dbReference>
<dbReference type="Gene3D" id="1.20.1080.10">
    <property type="entry name" value="Glycerol uptake facilitator protein"/>
    <property type="match status" value="1"/>
</dbReference>
<feature type="region of interest" description="Disordered" evidence="7">
    <location>
        <begin position="285"/>
        <end position="311"/>
    </location>
</feature>
<evidence type="ECO:0000256" key="5">
    <source>
        <dbReference type="ARBA" id="ARBA00023136"/>
    </source>
</evidence>
<keyword evidence="10" id="KW-1185">Reference proteome</keyword>
<dbReference type="GO" id="GO:0015250">
    <property type="term" value="F:water channel activity"/>
    <property type="evidence" value="ECO:0007669"/>
    <property type="project" value="TreeGrafter"/>
</dbReference>
<organism evidence="9 10">
    <name type="scientific">Arthrobacter woluwensis</name>
    <dbReference type="NCBI Taxonomy" id="156980"/>
    <lineage>
        <taxon>Bacteria</taxon>
        <taxon>Bacillati</taxon>
        <taxon>Actinomycetota</taxon>
        <taxon>Actinomycetes</taxon>
        <taxon>Micrococcales</taxon>
        <taxon>Micrococcaceae</taxon>
        <taxon>Arthrobacter</taxon>
    </lineage>
</organism>
<protein>
    <submittedName>
        <fullName evidence="9">Aquaporin Z</fullName>
    </submittedName>
</protein>
<dbReference type="PRINTS" id="PR00783">
    <property type="entry name" value="MINTRINSICP"/>
</dbReference>
<evidence type="ECO:0000256" key="4">
    <source>
        <dbReference type="ARBA" id="ARBA00022989"/>
    </source>
</evidence>
<dbReference type="Proteomes" id="UP000182652">
    <property type="component" value="Unassembled WGS sequence"/>
</dbReference>